<dbReference type="Proteomes" id="UP000195787">
    <property type="component" value="Unassembled WGS sequence"/>
</dbReference>
<dbReference type="OrthoDB" id="5121593at2"/>
<dbReference type="RefSeq" id="WP_086993004.1">
    <property type="nucleotide sequence ID" value="NZ_FUHU01000046.1"/>
</dbReference>
<accession>A0A1R4GM58</accession>
<dbReference type="AlphaFoldDB" id="A0A1R4GM58"/>
<evidence type="ECO:0008006" key="4">
    <source>
        <dbReference type="Google" id="ProtNLM"/>
    </source>
</evidence>
<dbReference type="GeneID" id="303174161"/>
<keyword evidence="1" id="KW-0472">Membrane</keyword>
<feature type="transmembrane region" description="Helical" evidence="1">
    <location>
        <begin position="58"/>
        <end position="78"/>
    </location>
</feature>
<dbReference type="InterPro" id="IPR022062">
    <property type="entry name" value="DUF3618"/>
</dbReference>
<evidence type="ECO:0000256" key="1">
    <source>
        <dbReference type="SAM" id="Phobius"/>
    </source>
</evidence>
<keyword evidence="1" id="KW-0812">Transmembrane</keyword>
<gene>
    <name evidence="2" type="ORF">CZ674_13175</name>
</gene>
<name>A0A1R4GM58_9MICO</name>
<keyword evidence="1" id="KW-1133">Transmembrane helix</keyword>
<proteinExistence type="predicted"/>
<dbReference type="EMBL" id="FUHU01000046">
    <property type="protein sequence ID" value="SJM69256.1"/>
    <property type="molecule type" value="Genomic_DNA"/>
</dbReference>
<protein>
    <recommendedName>
        <fullName evidence="4">DUF3618 domain-containing protein</fullName>
    </recommendedName>
</protein>
<sequence>MSDENKNEPTPTQAEIDRQREELRRNLNDLEDRVNPAKVFARTKSSVEKSVREEPTPWIAAAAGTVVLIAGAIALAVIGKRR</sequence>
<organism evidence="2 3">
    <name type="scientific">Agrococcus casei LMG 22410</name>
    <dbReference type="NCBI Taxonomy" id="1255656"/>
    <lineage>
        <taxon>Bacteria</taxon>
        <taxon>Bacillati</taxon>
        <taxon>Actinomycetota</taxon>
        <taxon>Actinomycetes</taxon>
        <taxon>Micrococcales</taxon>
        <taxon>Microbacteriaceae</taxon>
        <taxon>Agrococcus</taxon>
    </lineage>
</organism>
<keyword evidence="3" id="KW-1185">Reference proteome</keyword>
<evidence type="ECO:0000313" key="2">
    <source>
        <dbReference type="EMBL" id="SJM69256.1"/>
    </source>
</evidence>
<dbReference type="Pfam" id="PF12277">
    <property type="entry name" value="DUF3618"/>
    <property type="match status" value="1"/>
</dbReference>
<reference evidence="2 3" key="1">
    <citation type="submission" date="2017-02" db="EMBL/GenBank/DDBJ databases">
        <authorList>
            <person name="Peterson S.W."/>
        </authorList>
    </citation>
    <scope>NUCLEOTIDE SEQUENCE [LARGE SCALE GENOMIC DNA]</scope>
    <source>
        <strain evidence="2 3">LMG 22410</strain>
    </source>
</reference>
<evidence type="ECO:0000313" key="3">
    <source>
        <dbReference type="Proteomes" id="UP000195787"/>
    </source>
</evidence>